<evidence type="ECO:0000259" key="2">
    <source>
        <dbReference type="Pfam" id="PF03478"/>
    </source>
</evidence>
<organism evidence="3 4">
    <name type="scientific">Leersia perrieri</name>
    <dbReference type="NCBI Taxonomy" id="77586"/>
    <lineage>
        <taxon>Eukaryota</taxon>
        <taxon>Viridiplantae</taxon>
        <taxon>Streptophyta</taxon>
        <taxon>Embryophyta</taxon>
        <taxon>Tracheophyta</taxon>
        <taxon>Spermatophyta</taxon>
        <taxon>Magnoliopsida</taxon>
        <taxon>Liliopsida</taxon>
        <taxon>Poales</taxon>
        <taxon>Poaceae</taxon>
        <taxon>BOP clade</taxon>
        <taxon>Oryzoideae</taxon>
        <taxon>Oryzeae</taxon>
        <taxon>Oryzinae</taxon>
        <taxon>Leersia</taxon>
    </lineage>
</organism>
<dbReference type="InterPro" id="IPR001810">
    <property type="entry name" value="F-box_dom"/>
</dbReference>
<dbReference type="STRING" id="77586.A0A0D9VA48"/>
<dbReference type="HOGENOM" id="CLU_700883_0_0_1"/>
<evidence type="ECO:0000259" key="1">
    <source>
        <dbReference type="Pfam" id="PF00646"/>
    </source>
</evidence>
<accession>A0A0D9VA48</accession>
<dbReference type="EnsemblPlants" id="LPERR01G38020.1">
    <property type="protein sequence ID" value="LPERR01G38020.1"/>
    <property type="gene ID" value="LPERR01G38020"/>
</dbReference>
<dbReference type="Pfam" id="PF03478">
    <property type="entry name" value="Beta-prop_KIB1-4"/>
    <property type="match status" value="1"/>
</dbReference>
<feature type="domain" description="F-box" evidence="1">
    <location>
        <begin position="15"/>
        <end position="49"/>
    </location>
</feature>
<proteinExistence type="predicted"/>
<dbReference type="Gene3D" id="1.20.1280.50">
    <property type="match status" value="1"/>
</dbReference>
<dbReference type="PANTHER" id="PTHR44259:SF99">
    <property type="entry name" value="OS01G0942200 PROTEIN"/>
    <property type="match status" value="1"/>
</dbReference>
<feature type="domain" description="KIB1-4 beta-propeller" evidence="2">
    <location>
        <begin position="94"/>
        <end position="343"/>
    </location>
</feature>
<dbReference type="AlphaFoldDB" id="A0A0D9VA48"/>
<dbReference type="InterPro" id="IPR005174">
    <property type="entry name" value="KIB1-4_b-propeller"/>
</dbReference>
<dbReference type="Gramene" id="LPERR01G38020.1">
    <property type="protein sequence ID" value="LPERR01G38020.1"/>
    <property type="gene ID" value="LPERR01G38020"/>
</dbReference>
<protein>
    <submittedName>
        <fullName evidence="3">Uncharacterized protein</fullName>
    </submittedName>
</protein>
<dbReference type="InterPro" id="IPR050942">
    <property type="entry name" value="F-box_BR-signaling"/>
</dbReference>
<sequence>MAAAVAHGMDAAVDWSDLLPVILEEISQRVHNNDAAAFAAVCKSWRHASSAAAPRLDRHSLHLAALRPAGANAVDFSSRHGDVVKTAYLGIRAGARPHRIIGCSGGWLIVVDESCGVSLLEPFTDGAHVPLPPITAFDCDFVTAIADDGGGGDFPACFAVDYQAYHSHIQGHKFAPRPPKLVPTQSMRDEFFQKAAMAPAAGGGRNKSYAAPPRFVTGPVMGWEFKRLVDFHNDTFRQPAFYEGARYLAKQPANVDGGEGNLMVVSTVAILDDSNAVRTRRFKVFDVDEASGEWRARDEIGGEAAVVVGIGHGEVVSTTEYPCVKPNCVYYVLKSFAADFEEDEDSVEEEGCSRYESGVCDLKTGVASRTSVFRRATGGHPVWFVPSSTAASRR</sequence>
<reference evidence="3" key="3">
    <citation type="submission" date="2015-04" db="UniProtKB">
        <authorList>
            <consortium name="EnsemblPlants"/>
        </authorList>
    </citation>
    <scope>IDENTIFICATION</scope>
</reference>
<reference evidence="3 4" key="1">
    <citation type="submission" date="2012-08" db="EMBL/GenBank/DDBJ databases">
        <title>Oryza genome evolution.</title>
        <authorList>
            <person name="Wing R.A."/>
        </authorList>
    </citation>
    <scope>NUCLEOTIDE SEQUENCE</scope>
</reference>
<reference evidence="4" key="2">
    <citation type="submission" date="2013-12" db="EMBL/GenBank/DDBJ databases">
        <authorList>
            <person name="Yu Y."/>
            <person name="Lee S."/>
            <person name="de Baynast K."/>
            <person name="Wissotski M."/>
            <person name="Liu L."/>
            <person name="Talag J."/>
            <person name="Goicoechea J."/>
            <person name="Angelova A."/>
            <person name="Jetty R."/>
            <person name="Kudrna D."/>
            <person name="Golser W."/>
            <person name="Rivera L."/>
            <person name="Zhang J."/>
            <person name="Wing R."/>
        </authorList>
    </citation>
    <scope>NUCLEOTIDE SEQUENCE</scope>
</reference>
<evidence type="ECO:0000313" key="4">
    <source>
        <dbReference type="Proteomes" id="UP000032180"/>
    </source>
</evidence>
<dbReference type="Pfam" id="PF00646">
    <property type="entry name" value="F-box"/>
    <property type="match status" value="1"/>
</dbReference>
<keyword evidence="4" id="KW-1185">Reference proteome</keyword>
<dbReference type="PANTHER" id="PTHR44259">
    <property type="entry name" value="OS07G0183000 PROTEIN-RELATED"/>
    <property type="match status" value="1"/>
</dbReference>
<dbReference type="Proteomes" id="UP000032180">
    <property type="component" value="Chromosome 1"/>
</dbReference>
<name>A0A0D9VA48_9ORYZ</name>
<evidence type="ECO:0000313" key="3">
    <source>
        <dbReference type="EnsemblPlants" id="LPERR01G38020.1"/>
    </source>
</evidence>